<name>A0A5B7CYK4_PORTR</name>
<dbReference type="AlphaFoldDB" id="A0A5B7CYK4"/>
<comment type="caution">
    <text evidence="1">The sequence shown here is derived from an EMBL/GenBank/DDBJ whole genome shotgun (WGS) entry which is preliminary data.</text>
</comment>
<protein>
    <submittedName>
        <fullName evidence="1">Uncharacterized protein</fullName>
    </submittedName>
</protein>
<organism evidence="1 2">
    <name type="scientific">Portunus trituberculatus</name>
    <name type="common">Swimming crab</name>
    <name type="synonym">Neptunus trituberculatus</name>
    <dbReference type="NCBI Taxonomy" id="210409"/>
    <lineage>
        <taxon>Eukaryota</taxon>
        <taxon>Metazoa</taxon>
        <taxon>Ecdysozoa</taxon>
        <taxon>Arthropoda</taxon>
        <taxon>Crustacea</taxon>
        <taxon>Multicrustacea</taxon>
        <taxon>Malacostraca</taxon>
        <taxon>Eumalacostraca</taxon>
        <taxon>Eucarida</taxon>
        <taxon>Decapoda</taxon>
        <taxon>Pleocyemata</taxon>
        <taxon>Brachyura</taxon>
        <taxon>Eubrachyura</taxon>
        <taxon>Portunoidea</taxon>
        <taxon>Portunidae</taxon>
        <taxon>Portuninae</taxon>
        <taxon>Portunus</taxon>
    </lineage>
</organism>
<gene>
    <name evidence="1" type="ORF">E2C01_006592</name>
</gene>
<dbReference type="Proteomes" id="UP000324222">
    <property type="component" value="Unassembled WGS sequence"/>
</dbReference>
<dbReference type="EMBL" id="VSRR010000310">
    <property type="protein sequence ID" value="MPC13844.1"/>
    <property type="molecule type" value="Genomic_DNA"/>
</dbReference>
<reference evidence="1 2" key="1">
    <citation type="submission" date="2019-05" db="EMBL/GenBank/DDBJ databases">
        <title>Another draft genome of Portunus trituberculatus and its Hox gene families provides insights of decapod evolution.</title>
        <authorList>
            <person name="Jeong J.-H."/>
            <person name="Song I."/>
            <person name="Kim S."/>
            <person name="Choi T."/>
            <person name="Kim D."/>
            <person name="Ryu S."/>
            <person name="Kim W."/>
        </authorList>
    </citation>
    <scope>NUCLEOTIDE SEQUENCE [LARGE SCALE GENOMIC DNA]</scope>
    <source>
        <tissue evidence="1">Muscle</tissue>
    </source>
</reference>
<proteinExistence type="predicted"/>
<keyword evidence="2" id="KW-1185">Reference proteome</keyword>
<accession>A0A5B7CYK4</accession>
<evidence type="ECO:0000313" key="2">
    <source>
        <dbReference type="Proteomes" id="UP000324222"/>
    </source>
</evidence>
<sequence>MSAEESAMWSTGIGSVYNIMRRKASAKVQTMRSINITGTEDSFTRLIYVFPTDTTSREG</sequence>
<evidence type="ECO:0000313" key="1">
    <source>
        <dbReference type="EMBL" id="MPC13844.1"/>
    </source>
</evidence>